<dbReference type="HAMAP" id="MF_00168">
    <property type="entry name" value="Q_tRNA_Tgt"/>
    <property type="match status" value="1"/>
</dbReference>
<dbReference type="NCBIfam" id="TIGR00449">
    <property type="entry name" value="tgt_general"/>
    <property type="match status" value="1"/>
</dbReference>
<dbReference type="Gene3D" id="3.20.20.105">
    <property type="entry name" value="Queuine tRNA-ribosyltransferase-like"/>
    <property type="match status" value="1"/>
</dbReference>
<accession>A0B5F5</accession>
<dbReference type="GeneID" id="4462303"/>
<dbReference type="PANTHER" id="PTHR46499:SF1">
    <property type="entry name" value="QUEUINE TRNA-RIBOSYLTRANSFERASE"/>
    <property type="match status" value="1"/>
</dbReference>
<dbReference type="EMBL" id="CP000477">
    <property type="protein sequence ID" value="ABK13929.1"/>
    <property type="molecule type" value="Genomic_DNA"/>
</dbReference>
<keyword evidence="3" id="KW-0819">tRNA processing</keyword>
<evidence type="ECO:0000313" key="5">
    <source>
        <dbReference type="EMBL" id="ABK13929.1"/>
    </source>
</evidence>
<dbReference type="Proteomes" id="UP000000674">
    <property type="component" value="Chromosome"/>
</dbReference>
<dbReference type="GO" id="GO:0008479">
    <property type="term" value="F:tRNA-guanosine(34) queuine transglycosylase activity"/>
    <property type="evidence" value="ECO:0007669"/>
    <property type="project" value="InterPro"/>
</dbReference>
<name>A0B5F5_METTP</name>
<dbReference type="InterPro" id="IPR002616">
    <property type="entry name" value="tRNA_ribo_trans-like"/>
</dbReference>
<dbReference type="InterPro" id="IPR036511">
    <property type="entry name" value="TGT-like_sf"/>
</dbReference>
<dbReference type="SUPFAM" id="SSF51713">
    <property type="entry name" value="tRNA-guanine transglycosylase"/>
    <property type="match status" value="1"/>
</dbReference>
<dbReference type="Pfam" id="PF01702">
    <property type="entry name" value="TGT"/>
    <property type="match status" value="1"/>
</dbReference>
<dbReference type="HOGENOM" id="CLU_022060_0_2_2"/>
<dbReference type="AlphaFoldDB" id="A0B5F5"/>
<dbReference type="NCBIfam" id="TIGR00430">
    <property type="entry name" value="Q_tRNA_tgt"/>
    <property type="match status" value="1"/>
</dbReference>
<dbReference type="InterPro" id="IPR050076">
    <property type="entry name" value="ArchSynthase1/Queuine_TRR"/>
</dbReference>
<dbReference type="InterPro" id="IPR004803">
    <property type="entry name" value="TGT"/>
</dbReference>
<evidence type="ECO:0000256" key="2">
    <source>
        <dbReference type="ARBA" id="ARBA00022679"/>
    </source>
</evidence>
<keyword evidence="6" id="KW-1185">Reference proteome</keyword>
<evidence type="ECO:0000259" key="4">
    <source>
        <dbReference type="Pfam" id="PF01702"/>
    </source>
</evidence>
<dbReference type="KEGG" id="mtp:Mthe_0129"/>
<evidence type="ECO:0000256" key="3">
    <source>
        <dbReference type="ARBA" id="ARBA00022694"/>
    </source>
</evidence>
<dbReference type="STRING" id="349307.Mthe_0129"/>
<keyword evidence="2 5" id="KW-0808">Transferase</keyword>
<reference evidence="5 6" key="1">
    <citation type="submission" date="2006-10" db="EMBL/GenBank/DDBJ databases">
        <title>Complete sequence of Methanosaeta thermophila PT.</title>
        <authorList>
            <consortium name="US DOE Joint Genome Institute"/>
            <person name="Copeland A."/>
            <person name="Lucas S."/>
            <person name="Lapidus A."/>
            <person name="Barry K."/>
            <person name="Detter J.C."/>
            <person name="Glavina del Rio T."/>
            <person name="Hammon N."/>
            <person name="Israni S."/>
            <person name="Pitluck S."/>
            <person name="Chain P."/>
            <person name="Malfatti S."/>
            <person name="Shin M."/>
            <person name="Vergez L."/>
            <person name="Schmutz J."/>
            <person name="Larimer F."/>
            <person name="Land M."/>
            <person name="Hauser L."/>
            <person name="Kyrpides N."/>
            <person name="Kim E."/>
            <person name="Smith K.S."/>
            <person name="Ingram-Smith C."/>
            <person name="Richardson P."/>
        </authorList>
    </citation>
    <scope>NUCLEOTIDE SEQUENCE [LARGE SCALE GENOMIC DNA]</scope>
    <source>
        <strain evidence="6">DSM 6194 / JCM 14653 / NBRC 101360 / PT</strain>
    </source>
</reference>
<evidence type="ECO:0000256" key="1">
    <source>
        <dbReference type="ARBA" id="ARBA00022676"/>
    </source>
</evidence>
<organism evidence="5 6">
    <name type="scientific">Methanothrix thermoacetophila (strain DSM 6194 / JCM 14653 / NBRC 101360 / PT)</name>
    <name type="common">Methanosaeta thermophila</name>
    <dbReference type="NCBI Taxonomy" id="349307"/>
    <lineage>
        <taxon>Archaea</taxon>
        <taxon>Methanobacteriati</taxon>
        <taxon>Methanobacteriota</taxon>
        <taxon>Stenosarchaea group</taxon>
        <taxon>Methanomicrobia</taxon>
        <taxon>Methanotrichales</taxon>
        <taxon>Methanotrichaceae</taxon>
        <taxon>Methanothrix</taxon>
    </lineage>
</organism>
<dbReference type="GO" id="GO:0008616">
    <property type="term" value="P:tRNA queuosine(34) biosynthetic process"/>
    <property type="evidence" value="ECO:0007669"/>
    <property type="project" value="TreeGrafter"/>
</dbReference>
<keyword evidence="1 5" id="KW-0328">Glycosyltransferase</keyword>
<feature type="domain" description="tRNA-guanine(15) transglycosylase-like" evidence="4">
    <location>
        <begin position="17"/>
        <end position="399"/>
    </location>
</feature>
<dbReference type="PANTHER" id="PTHR46499">
    <property type="entry name" value="QUEUINE TRNA-RIBOSYLTRANSFERASE"/>
    <property type="match status" value="1"/>
</dbReference>
<gene>
    <name evidence="5" type="ordered locus">Mthe_0129</name>
</gene>
<dbReference type="EC" id="2.4.2.29" evidence="5"/>
<proteinExistence type="inferred from homology"/>
<protein>
    <submittedName>
        <fullName evidence="5">tRNA-guanine transglycosylase</fullName>
        <ecNumber evidence="5">2.4.2.29</ecNumber>
    </submittedName>
</protein>
<dbReference type="RefSeq" id="WP_011695328.1">
    <property type="nucleotide sequence ID" value="NC_008553.1"/>
</dbReference>
<evidence type="ECO:0000313" key="6">
    <source>
        <dbReference type="Proteomes" id="UP000000674"/>
    </source>
</evidence>
<sequence length="404" mass="46008">MAEHFSFEVLKRSRTTLARLGVIRTRRGIIETPQFIPVATVASVRALGSDDLRALGVQAIFANTYHLHLRTGEDLIRRMGGLHRFMSFDGPIFTDSGGFQAFSLGLGREHNISKIGSIFPHGRRSAERRENLTRITDEGVAFKSLVDGGWHFIDPRSAMRIQSRLGSDIVMAFDECTSPLSDYDYTREAMERTHRWAVQSLRYHDRRQAIYGIIQGGWFEDLRRESADFIKSLPFDGIAIGGSLGNCKADMHQVLEWVVPRLDARPRHLLGIGEIPDIFECVERGIDTFDCVHPTRIARRGNLYISPASGGCLENKFRISIKSSVFKDDKRPVDPRCGCPTCRMYSRAYLRHLYISNELSYFRAATVHNVYFMLRLMESIRKSIRSGKFSALKRRWMKGEQAPG</sequence>
<dbReference type="GO" id="GO:0005829">
    <property type="term" value="C:cytosol"/>
    <property type="evidence" value="ECO:0007669"/>
    <property type="project" value="TreeGrafter"/>
</dbReference>
<dbReference type="OrthoDB" id="6871at2157"/>